<protein>
    <submittedName>
        <fullName evidence="7">Uncharacterized protein</fullName>
    </submittedName>
</protein>
<feature type="domain" description="Dynein regulatory complex subunit 7 C-terminal" evidence="6">
    <location>
        <begin position="177"/>
        <end position="210"/>
    </location>
</feature>
<keyword evidence="8" id="KW-1185">Reference proteome</keyword>
<evidence type="ECO:0000313" key="7">
    <source>
        <dbReference type="EnsemblMetazoa" id="XP_003391851.1"/>
    </source>
</evidence>
<feature type="domain" description="Dynein regulatory complex subunit 7 MORN" evidence="5">
    <location>
        <begin position="1"/>
        <end position="129"/>
    </location>
</feature>
<dbReference type="Pfam" id="PF24667">
    <property type="entry name" value="MORN_DRC7"/>
    <property type="match status" value="1"/>
</dbReference>
<feature type="coiled-coil region" evidence="4">
    <location>
        <begin position="134"/>
        <end position="163"/>
    </location>
</feature>
<evidence type="ECO:0000313" key="8">
    <source>
        <dbReference type="Proteomes" id="UP000007879"/>
    </source>
</evidence>
<dbReference type="InterPro" id="IPR056292">
    <property type="entry name" value="DRC7_C"/>
</dbReference>
<keyword evidence="2" id="KW-0963">Cytoplasm</keyword>
<dbReference type="Pfam" id="PF24671">
    <property type="entry name" value="DRC7_C"/>
    <property type="match status" value="1"/>
</dbReference>
<reference evidence="7" key="2">
    <citation type="submission" date="2024-06" db="UniProtKB">
        <authorList>
            <consortium name="EnsemblMetazoa"/>
        </authorList>
    </citation>
    <scope>IDENTIFICATION</scope>
</reference>
<dbReference type="PANTHER" id="PTHR35249:SF2">
    <property type="entry name" value="DYNEIN REGULATORY COMPLEX SUBUNIT 7"/>
    <property type="match status" value="1"/>
</dbReference>
<evidence type="ECO:0000256" key="2">
    <source>
        <dbReference type="ARBA" id="ARBA00022490"/>
    </source>
</evidence>
<accession>A0AAN0IK23</accession>
<evidence type="ECO:0000259" key="5">
    <source>
        <dbReference type="Pfam" id="PF24667"/>
    </source>
</evidence>
<dbReference type="KEGG" id="aqu:100637900"/>
<dbReference type="GO" id="GO:0031514">
    <property type="term" value="C:motile cilium"/>
    <property type="evidence" value="ECO:0007669"/>
    <property type="project" value="TreeGrafter"/>
</dbReference>
<dbReference type="AlphaFoldDB" id="A0AAN0IK23"/>
<dbReference type="EnsemblMetazoa" id="XM_003391803.1">
    <property type="protein sequence ID" value="XP_003391851.1"/>
    <property type="gene ID" value="LOC100637900"/>
</dbReference>
<dbReference type="InterPro" id="IPR056291">
    <property type="entry name" value="MORN_DRC7"/>
</dbReference>
<dbReference type="GO" id="GO:0030317">
    <property type="term" value="P:flagellated sperm motility"/>
    <property type="evidence" value="ECO:0007669"/>
    <property type="project" value="TreeGrafter"/>
</dbReference>
<name>A0AAN0IK23_AMPQE</name>
<evidence type="ECO:0000256" key="3">
    <source>
        <dbReference type="ARBA" id="ARBA00023212"/>
    </source>
</evidence>
<sequence length="211" mass="24777">KIVEKFHRDPNLPANSDIAQRTFLFDERKIQVVYHFEDNRITPSSREFYLPVLTGDQAQQLTMNPDMTSAYQVDSYMTEPKQKVLYDMLEGLLKAQEDSVTAVRLSEKETESILSARMQEELNAILTISVYDVARNETARQHRQELERKQMEEERIRQEKEKDYLAPFLARHGDPPTLTKEQKKKVTEECLSDMKKRLVDVANIIQSHFER</sequence>
<evidence type="ECO:0000256" key="4">
    <source>
        <dbReference type="SAM" id="Coils"/>
    </source>
</evidence>
<dbReference type="GeneID" id="100637900"/>
<evidence type="ECO:0000256" key="1">
    <source>
        <dbReference type="ARBA" id="ARBA00004245"/>
    </source>
</evidence>
<dbReference type="InterPro" id="IPR033551">
    <property type="entry name" value="DRC7/lobo"/>
</dbReference>
<keyword evidence="4" id="KW-0175">Coiled coil</keyword>
<dbReference type="Proteomes" id="UP000007879">
    <property type="component" value="Unassembled WGS sequence"/>
</dbReference>
<dbReference type="PANTHER" id="PTHR35249">
    <property type="entry name" value="DYNEIN REGULATORY COMPLEX SUBUNIT 7"/>
    <property type="match status" value="1"/>
</dbReference>
<reference evidence="8" key="1">
    <citation type="journal article" date="2010" name="Nature">
        <title>The Amphimedon queenslandica genome and the evolution of animal complexity.</title>
        <authorList>
            <person name="Srivastava M."/>
            <person name="Simakov O."/>
            <person name="Chapman J."/>
            <person name="Fahey B."/>
            <person name="Gauthier M.E."/>
            <person name="Mitros T."/>
            <person name="Richards G.S."/>
            <person name="Conaco C."/>
            <person name="Dacre M."/>
            <person name="Hellsten U."/>
            <person name="Larroux C."/>
            <person name="Putnam N.H."/>
            <person name="Stanke M."/>
            <person name="Adamska M."/>
            <person name="Darling A."/>
            <person name="Degnan S.M."/>
            <person name="Oakley T.H."/>
            <person name="Plachetzki D.C."/>
            <person name="Zhai Y."/>
            <person name="Adamski M."/>
            <person name="Calcino A."/>
            <person name="Cummins S.F."/>
            <person name="Goodstein D.M."/>
            <person name="Harris C."/>
            <person name="Jackson D.J."/>
            <person name="Leys S.P."/>
            <person name="Shu S."/>
            <person name="Woodcroft B.J."/>
            <person name="Vervoort M."/>
            <person name="Kosik K.S."/>
            <person name="Manning G."/>
            <person name="Degnan B.M."/>
            <person name="Rokhsar D.S."/>
        </authorList>
    </citation>
    <scope>NUCLEOTIDE SEQUENCE [LARGE SCALE GENOMIC DNA]</scope>
</reference>
<comment type="subcellular location">
    <subcellularLocation>
        <location evidence="1">Cytoplasm</location>
        <location evidence="1">Cytoskeleton</location>
    </subcellularLocation>
</comment>
<dbReference type="GO" id="GO:0005856">
    <property type="term" value="C:cytoskeleton"/>
    <property type="evidence" value="ECO:0007669"/>
    <property type="project" value="UniProtKB-SubCell"/>
</dbReference>
<keyword evidence="3" id="KW-0206">Cytoskeleton</keyword>
<organism evidence="7 8">
    <name type="scientific">Amphimedon queenslandica</name>
    <name type="common">Sponge</name>
    <dbReference type="NCBI Taxonomy" id="400682"/>
    <lineage>
        <taxon>Eukaryota</taxon>
        <taxon>Metazoa</taxon>
        <taxon>Porifera</taxon>
        <taxon>Demospongiae</taxon>
        <taxon>Heteroscleromorpha</taxon>
        <taxon>Haplosclerida</taxon>
        <taxon>Niphatidae</taxon>
        <taxon>Amphimedon</taxon>
    </lineage>
</organism>
<dbReference type="RefSeq" id="XP_003391851.1">
    <property type="nucleotide sequence ID" value="XM_003391803.1"/>
</dbReference>
<proteinExistence type="predicted"/>
<evidence type="ECO:0000259" key="6">
    <source>
        <dbReference type="Pfam" id="PF24671"/>
    </source>
</evidence>